<dbReference type="GO" id="GO:0071972">
    <property type="term" value="F:peptidoglycan L,D-transpeptidase activity"/>
    <property type="evidence" value="ECO:0007669"/>
    <property type="project" value="TreeGrafter"/>
</dbReference>
<dbReference type="InterPro" id="IPR005311">
    <property type="entry name" value="PBP_dimer"/>
</dbReference>
<keyword evidence="3" id="KW-1003">Cell membrane</keyword>
<evidence type="ECO:0000256" key="1">
    <source>
        <dbReference type="ARBA" id="ARBA00004162"/>
    </source>
</evidence>
<dbReference type="Gene3D" id="1.10.10.1230">
    <property type="entry name" value="Penicillin-binding protein, N-terminal non-catalytic domain, head sub-domain"/>
    <property type="match status" value="1"/>
</dbReference>
<evidence type="ECO:0000256" key="7">
    <source>
        <dbReference type="ARBA" id="ARBA00022989"/>
    </source>
</evidence>
<keyword evidence="8 11" id="KW-0472">Membrane</keyword>
<gene>
    <name evidence="14" type="ORF">AYR53_08260</name>
</gene>
<dbReference type="SUPFAM" id="SSF56601">
    <property type="entry name" value="beta-lactamase/transpeptidase-like"/>
    <property type="match status" value="1"/>
</dbReference>
<dbReference type="InterPro" id="IPR050515">
    <property type="entry name" value="Beta-lactam/transpept"/>
</dbReference>
<dbReference type="GeneID" id="42982247"/>
<dbReference type="Pfam" id="PF00905">
    <property type="entry name" value="Transpeptidase"/>
    <property type="match status" value="1"/>
</dbReference>
<feature type="region of interest" description="Disordered" evidence="10">
    <location>
        <begin position="696"/>
        <end position="720"/>
    </location>
</feature>
<evidence type="ECO:0000256" key="2">
    <source>
        <dbReference type="ARBA" id="ARBA00007171"/>
    </source>
</evidence>
<evidence type="ECO:0000256" key="11">
    <source>
        <dbReference type="SAM" id="Phobius"/>
    </source>
</evidence>
<dbReference type="STRING" id="375175.AYR53_08260"/>
<reference evidence="14 15" key="1">
    <citation type="submission" date="2016-03" db="EMBL/GenBank/DDBJ databases">
        <title>Pediococcus and Lactobacillus from brewery environment - whole genome sequencing and assembly.</title>
        <authorList>
            <person name="Behr J."/>
            <person name="Geissler A.J."/>
            <person name="Vogel R.F."/>
        </authorList>
    </citation>
    <scope>NUCLEOTIDE SEQUENCE [LARGE SCALE GENOMIC DNA]</scope>
    <source>
        <strain evidence="14 15">TMW 1.1989</strain>
    </source>
</reference>
<comment type="similarity">
    <text evidence="2">Belongs to the transpeptidase family.</text>
</comment>
<organism evidence="14 15">
    <name type="scientific">Loigolactobacillus backii</name>
    <dbReference type="NCBI Taxonomy" id="375175"/>
    <lineage>
        <taxon>Bacteria</taxon>
        <taxon>Bacillati</taxon>
        <taxon>Bacillota</taxon>
        <taxon>Bacilli</taxon>
        <taxon>Lactobacillales</taxon>
        <taxon>Lactobacillaceae</taxon>
        <taxon>Loigolactobacillus</taxon>
    </lineage>
</organism>
<evidence type="ECO:0000259" key="13">
    <source>
        <dbReference type="Pfam" id="PF03717"/>
    </source>
</evidence>
<dbReference type="RefSeq" id="WP_068280833.1">
    <property type="nucleotide sequence ID" value="NZ_CP014873.1"/>
</dbReference>
<dbReference type="GO" id="GO:0051301">
    <property type="term" value="P:cell division"/>
    <property type="evidence" value="ECO:0007669"/>
    <property type="project" value="UniProtKB-KW"/>
</dbReference>
<keyword evidence="5" id="KW-0133">Cell shape</keyword>
<dbReference type="GO" id="GO:0008360">
    <property type="term" value="P:regulation of cell shape"/>
    <property type="evidence" value="ECO:0007669"/>
    <property type="project" value="UniProtKB-KW"/>
</dbReference>
<keyword evidence="14" id="KW-0132">Cell division</keyword>
<keyword evidence="9" id="KW-0961">Cell wall biogenesis/degradation</keyword>
<keyword evidence="15" id="KW-1185">Reference proteome</keyword>
<dbReference type="Proteomes" id="UP000078582">
    <property type="component" value="Chromosome"/>
</dbReference>
<evidence type="ECO:0000256" key="9">
    <source>
        <dbReference type="ARBA" id="ARBA00023316"/>
    </source>
</evidence>
<evidence type="ECO:0000256" key="8">
    <source>
        <dbReference type="ARBA" id="ARBA00023136"/>
    </source>
</evidence>
<dbReference type="Gene3D" id="3.90.1310.10">
    <property type="entry name" value="Penicillin-binding protein 2a (Domain 2)"/>
    <property type="match status" value="1"/>
</dbReference>
<dbReference type="EMBL" id="CP014873">
    <property type="protein sequence ID" value="ANK62741.1"/>
    <property type="molecule type" value="Genomic_DNA"/>
</dbReference>
<dbReference type="GO" id="GO:0009252">
    <property type="term" value="P:peptidoglycan biosynthetic process"/>
    <property type="evidence" value="ECO:0007669"/>
    <property type="project" value="UniProtKB-KW"/>
</dbReference>
<keyword evidence="7 11" id="KW-1133">Transmembrane helix</keyword>
<sequence>MKFLRSRSKRPGRNQSSIPFRLNFLLFIVFILFAALIAQLGYLQILYGSKFESEVDRTDKTVVTGNVPRGMIYDSQGRVLVGNQAQNAISYTKGMDVLTSDIYKTANRLSQFISVSTSNLTRRDKADYYLANSKNLKRVAASLPKSETQGSNGETPNEKTLYKKEVAAVSKRDLTFTNKQLQAAQIYKTMSGAYQLSTVYVKNSNLTEKEVAQVSEHLTELPGVNISNDWERSYPHGDSMRSILGSVSTEKQGLPSDKVNEYLAQGYSRNDRVGTSYLEQEYEPVLKGTKSQTQVEVNANNKILNTKKIFSGEKGGNLELTVNSAYQKQVDATLKSVFNTAKSAGATQYSDGAYAVAMNPKTGAILAMSGIHNNPKTGKTTDDALGTINRNFVMGSAVKGATVMGGLMNGAISPSNNTLPDSPIYFSGGLVKKAVYPAGTYSSLTAQQALEVSSNIYMMRLAMKEGNAKYEANSYFHMPKSIFKTERGYFNQFGLGIKTGVDLPGETSGYEGPTTDVVKSLDLAYGNYDAYTPIQLAQYISTIANNGSRMQPYLVQSIRGTNKNGSLGQTESITTPKVLNRINAPQSYFNVVKEGMYNVTHGSMAWGTAHQLKGVTPSISAKTGTAQTFYYDSSKPNDANPPETLTLSFVGYAPSNNPQIAIAVVFPDMANSADESNYNIDVAQKMFTDYFKLNGQKTSSGSSSTTTSTSSTTATTTTTQ</sequence>
<comment type="subcellular location">
    <subcellularLocation>
        <location evidence="1">Cell membrane</location>
        <topology evidence="1">Single-pass membrane protein</topology>
    </subcellularLocation>
</comment>
<evidence type="ECO:0000256" key="3">
    <source>
        <dbReference type="ARBA" id="ARBA00022475"/>
    </source>
</evidence>
<evidence type="ECO:0000256" key="4">
    <source>
        <dbReference type="ARBA" id="ARBA00022692"/>
    </source>
</evidence>
<feature type="domain" description="Penicillin-binding protein dimerisation" evidence="13">
    <location>
        <begin position="66"/>
        <end position="307"/>
    </location>
</feature>
<evidence type="ECO:0000313" key="15">
    <source>
        <dbReference type="Proteomes" id="UP000078582"/>
    </source>
</evidence>
<dbReference type="OrthoDB" id="9770103at2"/>
<evidence type="ECO:0000313" key="14">
    <source>
        <dbReference type="EMBL" id="ANK62741.1"/>
    </source>
</evidence>
<evidence type="ECO:0000256" key="5">
    <source>
        <dbReference type="ARBA" id="ARBA00022960"/>
    </source>
</evidence>
<dbReference type="GO" id="GO:0005886">
    <property type="term" value="C:plasma membrane"/>
    <property type="evidence" value="ECO:0007669"/>
    <property type="project" value="UniProtKB-SubCell"/>
</dbReference>
<evidence type="ECO:0000259" key="12">
    <source>
        <dbReference type="Pfam" id="PF00905"/>
    </source>
</evidence>
<dbReference type="GO" id="GO:0008658">
    <property type="term" value="F:penicillin binding"/>
    <property type="evidence" value="ECO:0007669"/>
    <property type="project" value="InterPro"/>
</dbReference>
<accession>A0A192H446</accession>
<dbReference type="AlphaFoldDB" id="A0A192H446"/>
<proteinExistence type="inferred from homology"/>
<dbReference type="Pfam" id="PF03717">
    <property type="entry name" value="PBP_dimer"/>
    <property type="match status" value="1"/>
</dbReference>
<dbReference type="InterPro" id="IPR012338">
    <property type="entry name" value="Beta-lactam/transpept-like"/>
</dbReference>
<evidence type="ECO:0000256" key="10">
    <source>
        <dbReference type="SAM" id="MobiDB-lite"/>
    </source>
</evidence>
<protein>
    <submittedName>
        <fullName evidence="14">Cell division protein FtsI</fullName>
    </submittedName>
</protein>
<dbReference type="InterPro" id="IPR036138">
    <property type="entry name" value="PBP_dimer_sf"/>
</dbReference>
<name>A0A192H446_9LACO</name>
<dbReference type="PANTHER" id="PTHR30627">
    <property type="entry name" value="PEPTIDOGLYCAN D,D-TRANSPEPTIDASE"/>
    <property type="match status" value="1"/>
</dbReference>
<dbReference type="SUPFAM" id="SSF56519">
    <property type="entry name" value="Penicillin binding protein dimerisation domain"/>
    <property type="match status" value="1"/>
</dbReference>
<dbReference type="GO" id="GO:0071555">
    <property type="term" value="P:cell wall organization"/>
    <property type="evidence" value="ECO:0007669"/>
    <property type="project" value="UniProtKB-KW"/>
</dbReference>
<keyword evidence="14" id="KW-0131">Cell cycle</keyword>
<dbReference type="InterPro" id="IPR001460">
    <property type="entry name" value="PCN-bd_Tpept"/>
</dbReference>
<keyword evidence="6" id="KW-0573">Peptidoglycan synthesis</keyword>
<dbReference type="PANTHER" id="PTHR30627:SF2">
    <property type="entry name" value="PEPTIDOGLYCAN D,D-TRANSPEPTIDASE MRDA"/>
    <property type="match status" value="1"/>
</dbReference>
<keyword evidence="4 11" id="KW-0812">Transmembrane</keyword>
<dbReference type="Gene3D" id="3.40.710.10">
    <property type="entry name" value="DD-peptidase/beta-lactamase superfamily"/>
    <property type="match status" value="1"/>
</dbReference>
<feature type="compositionally biased region" description="Low complexity" evidence="10">
    <location>
        <begin position="698"/>
        <end position="720"/>
    </location>
</feature>
<evidence type="ECO:0000256" key="6">
    <source>
        <dbReference type="ARBA" id="ARBA00022984"/>
    </source>
</evidence>
<feature type="transmembrane region" description="Helical" evidence="11">
    <location>
        <begin position="20"/>
        <end position="43"/>
    </location>
</feature>
<feature type="domain" description="Penicillin-binding protein transpeptidase" evidence="12">
    <location>
        <begin position="354"/>
        <end position="689"/>
    </location>
</feature>